<evidence type="ECO:0000256" key="3">
    <source>
        <dbReference type="ARBA" id="ARBA00023136"/>
    </source>
</evidence>
<dbReference type="SMART" id="SM00304">
    <property type="entry name" value="HAMP"/>
    <property type="match status" value="1"/>
</dbReference>
<comment type="similarity">
    <text evidence="5">Belongs to the methyl-accepting chemotaxis (MCP) protein family.</text>
</comment>
<sequence>MNWQALNPKKSLKTQLFVNFIIPILILGGLTFGFVKFVTGNMIDDHILPQFEQVLLTNGQELVRSIEPNAVREAMENPSENHASLINTLDSFIEGQERLEYAYILTKQGEQEYIVALNGSEDVMVESPFTDKQREAFQTGDTVVTSIYEDEWGVHKSVFMQIGDMDAIVGVDMSTSFVGSLQKEINMFLAIFLAVAVLLGAVFAYIFGSRLTKAVRSLLSSVNRISDGDLTEDIETRRADEIGQLSVAMNEMVGSLRTLVQRVTTASSEVSAQSEELTQSANEVKEGSEQVASTMQELSSGAESQADSSSSLSEGMDSFVRRLDEANKGGKAVSETSKEVLSMTEEGRGLMETSVQQMNTINGIVKESVERVHGLDKQSKEINKLVQVIQDIAEQTNLLSLNAAIEAARAGEHGKGFAVVADEVRKLAEQVSTSIIDITSIVESIQSESNRVAQSLESGYQEVDKGTKQIEVTGETFHRIHTSVSDMSGRIGQISEHLSDIAENSQQMNQSIEEIASVSEESAAGVEQVAASSQQTTSSMEEVSHSARQLSELSEQLNEEIQQFKL</sequence>
<dbReference type="EMBL" id="JAEKJY010000002">
    <property type="protein sequence ID" value="MBN8235297.1"/>
    <property type="molecule type" value="Genomic_DNA"/>
</dbReference>
<keyword evidence="12" id="KW-1185">Reference proteome</keyword>
<gene>
    <name evidence="11" type="ORF">JF544_08535</name>
</gene>
<evidence type="ECO:0000256" key="2">
    <source>
        <dbReference type="ARBA" id="ARBA00022475"/>
    </source>
</evidence>
<dbReference type="CDD" id="cd11386">
    <property type="entry name" value="MCP_signal"/>
    <property type="match status" value="1"/>
</dbReference>
<dbReference type="SMART" id="SM00283">
    <property type="entry name" value="MA"/>
    <property type="match status" value="1"/>
</dbReference>
<keyword evidence="4 6" id="KW-0807">Transducer</keyword>
<dbReference type="Gene3D" id="6.10.340.10">
    <property type="match status" value="1"/>
</dbReference>
<feature type="compositionally biased region" description="Low complexity" evidence="7">
    <location>
        <begin position="298"/>
        <end position="313"/>
    </location>
</feature>
<feature type="region of interest" description="Disordered" evidence="7">
    <location>
        <begin position="523"/>
        <end position="549"/>
    </location>
</feature>
<dbReference type="PANTHER" id="PTHR32089:SF114">
    <property type="entry name" value="METHYL-ACCEPTING CHEMOTAXIS PROTEIN MCPB"/>
    <property type="match status" value="1"/>
</dbReference>
<protein>
    <submittedName>
        <fullName evidence="11">Methyl-accepting chemotaxis protein</fullName>
    </submittedName>
</protein>
<keyword evidence="8" id="KW-0812">Transmembrane</keyword>
<comment type="caution">
    <text evidence="11">The sequence shown here is derived from an EMBL/GenBank/DDBJ whole genome shotgun (WGS) entry which is preliminary data.</text>
</comment>
<feature type="region of interest" description="Disordered" evidence="7">
    <location>
        <begin position="270"/>
        <end position="314"/>
    </location>
</feature>
<evidence type="ECO:0000256" key="4">
    <source>
        <dbReference type="ARBA" id="ARBA00023224"/>
    </source>
</evidence>
<dbReference type="PANTHER" id="PTHR32089">
    <property type="entry name" value="METHYL-ACCEPTING CHEMOTAXIS PROTEIN MCPB"/>
    <property type="match status" value="1"/>
</dbReference>
<dbReference type="PROSITE" id="PS50885">
    <property type="entry name" value="HAMP"/>
    <property type="match status" value="1"/>
</dbReference>
<feature type="compositionally biased region" description="Low complexity" evidence="7">
    <location>
        <begin position="523"/>
        <end position="541"/>
    </location>
</feature>
<proteinExistence type="inferred from homology"/>
<feature type="transmembrane region" description="Helical" evidence="8">
    <location>
        <begin position="187"/>
        <end position="207"/>
    </location>
</feature>
<dbReference type="CDD" id="cd06225">
    <property type="entry name" value="HAMP"/>
    <property type="match status" value="1"/>
</dbReference>
<dbReference type="InterPro" id="IPR004089">
    <property type="entry name" value="MCPsignal_dom"/>
</dbReference>
<feature type="compositionally biased region" description="Polar residues" evidence="7">
    <location>
        <begin position="270"/>
        <end position="282"/>
    </location>
</feature>
<dbReference type="PRINTS" id="PR00260">
    <property type="entry name" value="CHEMTRNSDUCR"/>
</dbReference>
<dbReference type="InterPro" id="IPR004090">
    <property type="entry name" value="Chemotax_Me-accpt_rcpt"/>
</dbReference>
<dbReference type="InterPro" id="IPR003660">
    <property type="entry name" value="HAMP_dom"/>
</dbReference>
<evidence type="ECO:0000256" key="8">
    <source>
        <dbReference type="SAM" id="Phobius"/>
    </source>
</evidence>
<evidence type="ECO:0000256" key="5">
    <source>
        <dbReference type="ARBA" id="ARBA00029447"/>
    </source>
</evidence>
<keyword evidence="3 8" id="KW-0472">Membrane</keyword>
<reference evidence="11 12" key="1">
    <citation type="submission" date="2020-12" db="EMBL/GenBank/DDBJ databases">
        <title>Oil enriched cultivation method for isolating marine PHA-producing bacteria.</title>
        <authorList>
            <person name="Zheng W."/>
            <person name="Yu S."/>
            <person name="Huang Y."/>
        </authorList>
    </citation>
    <scope>NUCLEOTIDE SEQUENCE [LARGE SCALE GENOMIC DNA]</scope>
    <source>
        <strain evidence="11 12">SY-2-6</strain>
    </source>
</reference>
<evidence type="ECO:0000256" key="6">
    <source>
        <dbReference type="PROSITE-ProRule" id="PRU00284"/>
    </source>
</evidence>
<feature type="transmembrane region" description="Helical" evidence="8">
    <location>
        <begin position="20"/>
        <end position="38"/>
    </location>
</feature>
<organism evidence="11 12">
    <name type="scientific">Halobacillus kuroshimensis</name>
    <dbReference type="NCBI Taxonomy" id="302481"/>
    <lineage>
        <taxon>Bacteria</taxon>
        <taxon>Bacillati</taxon>
        <taxon>Bacillota</taxon>
        <taxon>Bacilli</taxon>
        <taxon>Bacillales</taxon>
        <taxon>Bacillaceae</taxon>
        <taxon>Halobacillus</taxon>
    </lineage>
</organism>
<name>A0ABS3DVB6_9BACI</name>
<comment type="subcellular location">
    <subcellularLocation>
        <location evidence="1">Cell membrane</location>
    </subcellularLocation>
</comment>
<keyword evidence="2" id="KW-1003">Cell membrane</keyword>
<dbReference type="Proteomes" id="UP000663970">
    <property type="component" value="Unassembled WGS sequence"/>
</dbReference>
<accession>A0ABS3DVB6</accession>
<evidence type="ECO:0000313" key="11">
    <source>
        <dbReference type="EMBL" id="MBN8235297.1"/>
    </source>
</evidence>
<dbReference type="PROSITE" id="PS50111">
    <property type="entry name" value="CHEMOTAXIS_TRANSDUC_2"/>
    <property type="match status" value="1"/>
</dbReference>
<dbReference type="Pfam" id="PF00672">
    <property type="entry name" value="HAMP"/>
    <property type="match status" value="1"/>
</dbReference>
<dbReference type="RefSeq" id="WP_206933418.1">
    <property type="nucleotide sequence ID" value="NZ_JAEKJY010000002.1"/>
</dbReference>
<dbReference type="SUPFAM" id="SSF58104">
    <property type="entry name" value="Methyl-accepting chemotaxis protein (MCP) signaling domain"/>
    <property type="match status" value="1"/>
</dbReference>
<feature type="domain" description="Methyl-accepting transducer" evidence="9">
    <location>
        <begin position="280"/>
        <end position="530"/>
    </location>
</feature>
<keyword evidence="8" id="KW-1133">Transmembrane helix</keyword>
<evidence type="ECO:0000256" key="7">
    <source>
        <dbReference type="SAM" id="MobiDB-lite"/>
    </source>
</evidence>
<dbReference type="Pfam" id="PF00015">
    <property type="entry name" value="MCPsignal"/>
    <property type="match status" value="1"/>
</dbReference>
<evidence type="ECO:0000259" key="10">
    <source>
        <dbReference type="PROSITE" id="PS50885"/>
    </source>
</evidence>
<evidence type="ECO:0000259" key="9">
    <source>
        <dbReference type="PROSITE" id="PS50111"/>
    </source>
</evidence>
<dbReference type="Gene3D" id="1.10.287.950">
    <property type="entry name" value="Methyl-accepting chemotaxis protein"/>
    <property type="match status" value="1"/>
</dbReference>
<feature type="domain" description="HAMP" evidence="10">
    <location>
        <begin position="209"/>
        <end position="261"/>
    </location>
</feature>
<evidence type="ECO:0000313" key="12">
    <source>
        <dbReference type="Proteomes" id="UP000663970"/>
    </source>
</evidence>
<evidence type="ECO:0000256" key="1">
    <source>
        <dbReference type="ARBA" id="ARBA00004236"/>
    </source>
</evidence>